<comment type="caution">
    <text evidence="1">The sequence shown here is derived from an EMBL/GenBank/DDBJ whole genome shotgun (WGS) entry which is preliminary data.</text>
</comment>
<dbReference type="OrthoDB" id="2915540at2"/>
<dbReference type="Proteomes" id="UP000247978">
    <property type="component" value="Unassembled WGS sequence"/>
</dbReference>
<dbReference type="NCBIfam" id="NF047360">
    <property type="entry name" value="tail_chap_PVL"/>
    <property type="match status" value="1"/>
</dbReference>
<organism evidence="1 2">
    <name type="scientific">Pseudogracilibacillus auburnensis</name>
    <dbReference type="NCBI Taxonomy" id="1494959"/>
    <lineage>
        <taxon>Bacteria</taxon>
        <taxon>Bacillati</taxon>
        <taxon>Bacillota</taxon>
        <taxon>Bacilli</taxon>
        <taxon>Bacillales</taxon>
        <taxon>Bacillaceae</taxon>
        <taxon>Pseudogracilibacillus</taxon>
    </lineage>
</organism>
<evidence type="ECO:0000313" key="1">
    <source>
        <dbReference type="EMBL" id="PXW88824.1"/>
    </source>
</evidence>
<dbReference type="RefSeq" id="WP_110394643.1">
    <property type="nucleotide sequence ID" value="NZ_JADIJL010000015.1"/>
</dbReference>
<sequence length="102" mass="11676">MHLTLLIDGEDKTFTPGHVSAKFLLKMMEYDQEIDYNDMSVENIKKLAGFVSDVFGKQFTIDEFLEGIKSYELISTFGKVFIFVRTGQEPKKEVDEGNEKGK</sequence>
<dbReference type="AlphaFoldDB" id="A0A2V3W6L5"/>
<protein>
    <submittedName>
        <fullName evidence="1">Uncharacterized protein</fullName>
    </submittedName>
</protein>
<proteinExistence type="predicted"/>
<reference evidence="1 2" key="1">
    <citation type="submission" date="2018-05" db="EMBL/GenBank/DDBJ databases">
        <title>Genomic Encyclopedia of Type Strains, Phase IV (KMG-IV): sequencing the most valuable type-strain genomes for metagenomic binning, comparative biology and taxonomic classification.</title>
        <authorList>
            <person name="Goeker M."/>
        </authorList>
    </citation>
    <scope>NUCLEOTIDE SEQUENCE [LARGE SCALE GENOMIC DNA]</scope>
    <source>
        <strain evidence="1 2">DSM 28556</strain>
    </source>
</reference>
<evidence type="ECO:0000313" key="2">
    <source>
        <dbReference type="Proteomes" id="UP000247978"/>
    </source>
</evidence>
<dbReference type="EMBL" id="QJJQ01000003">
    <property type="protein sequence ID" value="PXW88824.1"/>
    <property type="molecule type" value="Genomic_DNA"/>
</dbReference>
<dbReference type="Pfam" id="PF23857">
    <property type="entry name" value="Phage_TAC_19"/>
    <property type="match status" value="1"/>
</dbReference>
<name>A0A2V3W6L5_9BACI</name>
<accession>A0A2V3W6L5</accession>
<keyword evidence="2" id="KW-1185">Reference proteome</keyword>
<dbReference type="InterPro" id="IPR057006">
    <property type="entry name" value="Phage_TAC_19"/>
</dbReference>
<gene>
    <name evidence="1" type="ORF">DFR56_103330</name>
</gene>